<sequence>MNQPLADDKIRAEIYTMGAQIEKMRAEVEKIRAEALKERRSSAKILVELIFYPFVAGAGCVGGFLALAKYLNGN</sequence>
<dbReference type="RefSeq" id="WP_006986867.1">
    <property type="nucleotide sequence ID" value="NZ_JH417969.1"/>
</dbReference>
<dbReference type="Proteomes" id="UP000004750">
    <property type="component" value="Unassembled WGS sequence"/>
</dbReference>
<comment type="caution">
    <text evidence="2">The sequence shown here is derived from an EMBL/GenBank/DDBJ whole genome shotgun (WGS) entry which is preliminary data.</text>
</comment>
<evidence type="ECO:0000313" key="2">
    <source>
        <dbReference type="EMBL" id="EHM50255.1"/>
    </source>
</evidence>
<dbReference type="AlphaFoldDB" id="G9ZJB4"/>
<keyword evidence="1" id="KW-1133">Transmembrane helix</keyword>
<name>G9ZJB4_9GAMM</name>
<organism evidence="2 3">
    <name type="scientific">Cardiobacterium valvarum F0432</name>
    <dbReference type="NCBI Taxonomy" id="797473"/>
    <lineage>
        <taxon>Bacteria</taxon>
        <taxon>Pseudomonadati</taxon>
        <taxon>Pseudomonadota</taxon>
        <taxon>Gammaproteobacteria</taxon>
        <taxon>Cardiobacteriales</taxon>
        <taxon>Cardiobacteriaceae</taxon>
        <taxon>Cardiobacterium</taxon>
    </lineage>
</organism>
<keyword evidence="1" id="KW-0472">Membrane</keyword>
<protein>
    <submittedName>
        <fullName evidence="2">Uncharacterized protein</fullName>
    </submittedName>
</protein>
<accession>G9ZJB4</accession>
<proteinExistence type="predicted"/>
<feature type="transmembrane region" description="Helical" evidence="1">
    <location>
        <begin position="49"/>
        <end position="71"/>
    </location>
</feature>
<dbReference type="HOGENOM" id="CLU_2680926_0_0_6"/>
<evidence type="ECO:0000313" key="3">
    <source>
        <dbReference type="Proteomes" id="UP000004750"/>
    </source>
</evidence>
<evidence type="ECO:0000256" key="1">
    <source>
        <dbReference type="SAM" id="Phobius"/>
    </source>
</evidence>
<gene>
    <name evidence="2" type="ORF">HMPREF9080_02883</name>
</gene>
<dbReference type="STRING" id="797473.HMPREF9080_02883"/>
<dbReference type="EMBL" id="AGCM01000184">
    <property type="protein sequence ID" value="EHM50255.1"/>
    <property type="molecule type" value="Genomic_DNA"/>
</dbReference>
<reference evidence="2 3" key="1">
    <citation type="submission" date="2011-08" db="EMBL/GenBank/DDBJ databases">
        <authorList>
            <person name="Weinstock G."/>
            <person name="Sodergren E."/>
            <person name="Clifton S."/>
            <person name="Fulton L."/>
            <person name="Fulton B."/>
            <person name="Courtney L."/>
            <person name="Fronick C."/>
            <person name="Harrison M."/>
            <person name="Strong C."/>
            <person name="Farmer C."/>
            <person name="Delahaunty K."/>
            <person name="Markovic C."/>
            <person name="Hall O."/>
            <person name="Minx P."/>
            <person name="Tomlinson C."/>
            <person name="Mitreva M."/>
            <person name="Hou S."/>
            <person name="Chen J."/>
            <person name="Wollam A."/>
            <person name="Pepin K.H."/>
            <person name="Johnson M."/>
            <person name="Bhonagiri V."/>
            <person name="Zhang X."/>
            <person name="Suruliraj S."/>
            <person name="Warren W."/>
            <person name="Chinwalla A."/>
            <person name="Mardis E.R."/>
            <person name="Wilson R.K."/>
        </authorList>
    </citation>
    <scope>NUCLEOTIDE SEQUENCE [LARGE SCALE GENOMIC DNA]</scope>
    <source>
        <strain evidence="2 3">F0432</strain>
    </source>
</reference>
<keyword evidence="1" id="KW-0812">Transmembrane</keyword>